<reference evidence="3 4" key="1">
    <citation type="submission" date="2019-02" db="EMBL/GenBank/DDBJ databases">
        <title>Sequencing the genomes of 1000 actinobacteria strains.</title>
        <authorList>
            <person name="Klenk H.-P."/>
        </authorList>
    </citation>
    <scope>NUCLEOTIDE SEQUENCE [LARGE SCALE GENOMIC DNA]</scope>
    <source>
        <strain evidence="3 4">DSM 45162</strain>
    </source>
</reference>
<dbReference type="InterPro" id="IPR008538">
    <property type="entry name" value="Uma2"/>
</dbReference>
<name>A0A4Q7ZP34_9ACTN</name>
<proteinExistence type="predicted"/>
<dbReference type="SUPFAM" id="SSF52980">
    <property type="entry name" value="Restriction endonuclease-like"/>
    <property type="match status" value="1"/>
</dbReference>
<comment type="caution">
    <text evidence="3">The sequence shown here is derived from an EMBL/GenBank/DDBJ whole genome shotgun (WGS) entry which is preliminary data.</text>
</comment>
<feature type="domain" description="Putative restriction endonuclease" evidence="2">
    <location>
        <begin position="22"/>
        <end position="165"/>
    </location>
</feature>
<dbReference type="Proteomes" id="UP000292564">
    <property type="component" value="Unassembled WGS sequence"/>
</dbReference>
<dbReference type="EMBL" id="SHKY01000001">
    <property type="protein sequence ID" value="RZU52165.1"/>
    <property type="molecule type" value="Genomic_DNA"/>
</dbReference>
<keyword evidence="4" id="KW-1185">Reference proteome</keyword>
<evidence type="ECO:0000313" key="4">
    <source>
        <dbReference type="Proteomes" id="UP000292564"/>
    </source>
</evidence>
<dbReference type="InterPro" id="IPR011335">
    <property type="entry name" value="Restrct_endonuc-II-like"/>
</dbReference>
<dbReference type="PANTHER" id="PTHR35400">
    <property type="entry name" value="SLR1083 PROTEIN"/>
    <property type="match status" value="1"/>
</dbReference>
<gene>
    <name evidence="3" type="ORF">EV385_4009</name>
</gene>
<sequence>MSAEAFGRYFPAVVTLDDLAAMNAADRYGHRYELSPEGALSVTPPPDSEHAAIASRLMIWLAVAGWPAEQVLQAVGIKIPGPDGGGGRIPDLTLWARPQPPAVWLDLADLLLVVEVVSPGSASADRVVKRLEYAAAGIARYWVVERDPAQTVTMHSLGKDGTYDVAAKVPLAWLLQTAPADHQLGTHHGRPPGGRSAPHHSPRSEPSTGH</sequence>
<dbReference type="CDD" id="cd06260">
    <property type="entry name" value="DUF820-like"/>
    <property type="match status" value="1"/>
</dbReference>
<protein>
    <submittedName>
        <fullName evidence="3">Uma2 family endonuclease</fullName>
    </submittedName>
</protein>
<keyword evidence="3" id="KW-0540">Nuclease</keyword>
<evidence type="ECO:0000256" key="1">
    <source>
        <dbReference type="SAM" id="MobiDB-lite"/>
    </source>
</evidence>
<feature type="region of interest" description="Disordered" evidence="1">
    <location>
        <begin position="182"/>
        <end position="210"/>
    </location>
</feature>
<dbReference type="Pfam" id="PF05685">
    <property type="entry name" value="Uma2"/>
    <property type="match status" value="1"/>
</dbReference>
<evidence type="ECO:0000259" key="2">
    <source>
        <dbReference type="Pfam" id="PF05685"/>
    </source>
</evidence>
<dbReference type="RefSeq" id="WP_130510817.1">
    <property type="nucleotide sequence ID" value="NZ_SHKY01000001.1"/>
</dbReference>
<dbReference type="PANTHER" id="PTHR35400:SF3">
    <property type="entry name" value="SLL1072 PROTEIN"/>
    <property type="match status" value="1"/>
</dbReference>
<dbReference type="InterPro" id="IPR012296">
    <property type="entry name" value="Nuclease_put_TT1808"/>
</dbReference>
<keyword evidence="3" id="KW-0255">Endonuclease</keyword>
<dbReference type="GO" id="GO:0004519">
    <property type="term" value="F:endonuclease activity"/>
    <property type="evidence" value="ECO:0007669"/>
    <property type="project" value="UniProtKB-KW"/>
</dbReference>
<dbReference type="AlphaFoldDB" id="A0A4Q7ZP34"/>
<keyword evidence="3" id="KW-0378">Hydrolase</keyword>
<accession>A0A4Q7ZP34</accession>
<evidence type="ECO:0000313" key="3">
    <source>
        <dbReference type="EMBL" id="RZU52165.1"/>
    </source>
</evidence>
<dbReference type="OrthoDB" id="196625at2"/>
<organism evidence="3 4">
    <name type="scientific">Krasilnikovia cinnamomea</name>
    <dbReference type="NCBI Taxonomy" id="349313"/>
    <lineage>
        <taxon>Bacteria</taxon>
        <taxon>Bacillati</taxon>
        <taxon>Actinomycetota</taxon>
        <taxon>Actinomycetes</taxon>
        <taxon>Micromonosporales</taxon>
        <taxon>Micromonosporaceae</taxon>
        <taxon>Krasilnikovia</taxon>
    </lineage>
</organism>
<dbReference type="Gene3D" id="3.90.1570.10">
    <property type="entry name" value="tt1808, chain A"/>
    <property type="match status" value="1"/>
</dbReference>